<dbReference type="Gene3D" id="2.60.120.620">
    <property type="entry name" value="q2cbj1_9rhob like domain"/>
    <property type="match status" value="2"/>
</dbReference>
<keyword evidence="7" id="KW-0472">Membrane</keyword>
<dbReference type="InterPro" id="IPR006620">
    <property type="entry name" value="Pro_4_hyd_alph"/>
</dbReference>
<keyword evidence="4" id="KW-0560">Oxidoreductase</keyword>
<feature type="transmembrane region" description="Helical" evidence="7">
    <location>
        <begin position="32"/>
        <end position="51"/>
    </location>
</feature>
<dbReference type="InterPro" id="IPR045054">
    <property type="entry name" value="P4HA-like"/>
</dbReference>
<keyword evidence="10" id="KW-1185">Reference proteome</keyword>
<dbReference type="AlphaFoldDB" id="A0A6G0XL38"/>
<dbReference type="PANTHER" id="PTHR10869">
    <property type="entry name" value="PROLYL 4-HYDROXYLASE ALPHA SUBUNIT"/>
    <property type="match status" value="1"/>
</dbReference>
<evidence type="ECO:0000256" key="4">
    <source>
        <dbReference type="ARBA" id="ARBA00023002"/>
    </source>
</evidence>
<dbReference type="GO" id="GO:0004656">
    <property type="term" value="F:procollagen-proline 4-dioxygenase activity"/>
    <property type="evidence" value="ECO:0007669"/>
    <property type="project" value="TreeGrafter"/>
</dbReference>
<feature type="domain" description="Prolyl 4-hydroxylase alpha subunit" evidence="8">
    <location>
        <begin position="232"/>
        <end position="667"/>
    </location>
</feature>
<dbReference type="GO" id="GO:0031418">
    <property type="term" value="F:L-ascorbic acid binding"/>
    <property type="evidence" value="ECO:0007669"/>
    <property type="project" value="InterPro"/>
</dbReference>
<reference evidence="9 10" key="1">
    <citation type="submission" date="2019-07" db="EMBL/GenBank/DDBJ databases">
        <title>Genomics analysis of Aphanomyces spp. identifies a new class of oomycete effector associated with host adaptation.</title>
        <authorList>
            <person name="Gaulin E."/>
        </authorList>
    </citation>
    <scope>NUCLEOTIDE SEQUENCE [LARGE SCALE GENOMIC DNA]</scope>
    <source>
        <strain evidence="9 10">ATCC 201684</strain>
    </source>
</reference>
<evidence type="ECO:0000256" key="3">
    <source>
        <dbReference type="ARBA" id="ARBA00022964"/>
    </source>
</evidence>
<gene>
    <name evidence="9" type="ORF">Ae201684_003646</name>
</gene>
<dbReference type="PANTHER" id="PTHR10869:SF226">
    <property type="entry name" value="PROLYL 4-HYDROXYLASE ALPHA SUBUNIT DOMAIN-CONTAINING PROTEIN"/>
    <property type="match status" value="1"/>
</dbReference>
<evidence type="ECO:0000256" key="1">
    <source>
        <dbReference type="ARBA" id="ARBA00001961"/>
    </source>
</evidence>
<dbReference type="GO" id="GO:0005506">
    <property type="term" value="F:iron ion binding"/>
    <property type="evidence" value="ECO:0007669"/>
    <property type="project" value="InterPro"/>
</dbReference>
<comment type="cofactor">
    <cofactor evidence="1">
        <name>L-ascorbate</name>
        <dbReference type="ChEBI" id="CHEBI:38290"/>
    </cofactor>
</comment>
<organism evidence="9 10">
    <name type="scientific">Aphanomyces euteiches</name>
    <dbReference type="NCBI Taxonomy" id="100861"/>
    <lineage>
        <taxon>Eukaryota</taxon>
        <taxon>Sar</taxon>
        <taxon>Stramenopiles</taxon>
        <taxon>Oomycota</taxon>
        <taxon>Saprolegniomycetes</taxon>
        <taxon>Saprolegniales</taxon>
        <taxon>Verrucalvaceae</taxon>
        <taxon>Aphanomyces</taxon>
    </lineage>
</organism>
<dbReference type="EMBL" id="VJMJ01000041">
    <property type="protein sequence ID" value="KAF0741074.1"/>
    <property type="molecule type" value="Genomic_DNA"/>
</dbReference>
<keyword evidence="2" id="KW-0479">Metal-binding</keyword>
<sequence>MMERQQAGGSQPTIQEKRKTQEDKAQSKGGSLLSVPLVLIVALVAFFAGIYNAQDTTLTTLTTTNATLDNTTDIFAEREDKYESVLVQMEPRRLLDSAAECTAPQTILEENVNVETALGQADAFRRDNKVLMMLNGQNDGVVMEWSKDSGDNCLHSLTATAAAALGANPDYFPNGLRLYNSMGRAIATAEELDVERLAYILVDFQLWVWPGIRVGHKRTVDGVTMTTLSLSPLVYDVEGFFTAEEAEAIITHGIKGLELSPVGYYDDDPDRAQQSRTSFTTYFNDSIFTRPFLVRGANFTRLPSPSFVEQLQLVRYEAGQFFRRHYDYFGYSNFVGKTTKQGQYDEYKVWCDAVGEILQTSPPEHAAPSVSPGSELFPEFQNLTWELKLLQVFRETKPDYFADLGRTEWAEWLDESIEMKSEDVMELLLNGFDDVLSQIIDAWEETTKIRDTSAMLPKLEANGVSHYFRWIRWAKERVAQLGDKAPENVQPTGIDYPSFTLDFQHDLMSYILTDYENVTLSDELEAYLTAHAHEDDSLVQGARDHFELFELAVEAWTKRAGPDLFRYKIPTKIQHADPNRFLTLFLYLNDVEEGGETVFPLSKERLMTGIERTGMDECSEGLAVPPLKLHAALFYSQTGSNEVDPMSNHGGCPPAKGVKFGANLFMWNMDSQEGANAMNFDKLLGISDAKYDANNSDKEQADA</sequence>
<dbReference type="SMART" id="SM00702">
    <property type="entry name" value="P4Hc"/>
    <property type="match status" value="1"/>
</dbReference>
<dbReference type="Proteomes" id="UP000481153">
    <property type="component" value="Unassembled WGS sequence"/>
</dbReference>
<evidence type="ECO:0000313" key="9">
    <source>
        <dbReference type="EMBL" id="KAF0741074.1"/>
    </source>
</evidence>
<evidence type="ECO:0000256" key="6">
    <source>
        <dbReference type="SAM" id="MobiDB-lite"/>
    </source>
</evidence>
<proteinExistence type="predicted"/>
<feature type="compositionally biased region" description="Basic and acidic residues" evidence="6">
    <location>
        <begin position="15"/>
        <end position="26"/>
    </location>
</feature>
<dbReference type="GO" id="GO:0005783">
    <property type="term" value="C:endoplasmic reticulum"/>
    <property type="evidence" value="ECO:0007669"/>
    <property type="project" value="TreeGrafter"/>
</dbReference>
<evidence type="ECO:0000256" key="2">
    <source>
        <dbReference type="ARBA" id="ARBA00022723"/>
    </source>
</evidence>
<name>A0A6G0XL38_9STRA</name>
<evidence type="ECO:0000313" key="10">
    <source>
        <dbReference type="Proteomes" id="UP000481153"/>
    </source>
</evidence>
<feature type="region of interest" description="Disordered" evidence="6">
    <location>
        <begin position="1"/>
        <end position="27"/>
    </location>
</feature>
<evidence type="ECO:0000259" key="8">
    <source>
        <dbReference type="SMART" id="SM00702"/>
    </source>
</evidence>
<keyword evidence="7" id="KW-0812">Transmembrane</keyword>
<protein>
    <recommendedName>
        <fullName evidence="8">Prolyl 4-hydroxylase alpha subunit domain-containing protein</fullName>
    </recommendedName>
</protein>
<comment type="caution">
    <text evidence="9">The sequence shown here is derived from an EMBL/GenBank/DDBJ whole genome shotgun (WGS) entry which is preliminary data.</text>
</comment>
<keyword evidence="7" id="KW-1133">Transmembrane helix</keyword>
<accession>A0A6G0XL38</accession>
<keyword evidence="3" id="KW-0223">Dioxygenase</keyword>
<keyword evidence="5" id="KW-0408">Iron</keyword>
<dbReference type="VEuPathDB" id="FungiDB:AeMF1_005978"/>
<evidence type="ECO:0000256" key="5">
    <source>
        <dbReference type="ARBA" id="ARBA00023004"/>
    </source>
</evidence>
<evidence type="ECO:0000256" key="7">
    <source>
        <dbReference type="SAM" id="Phobius"/>
    </source>
</evidence>